<sequence>MDKSHLDRLPSELRNYIYELVLVHSMPLRLEHSTSVQTGPRRHRRLSYLLALPHTCSKIYEESINIFFGQNRFELEADAVRQIPTLASQFMGTIDKRGAEHISRLVFKCDGFQRCLQIAAMGQALTDLQVVSTQLSTLRWASTCAFLVDVTLIFECACLHNQIQPISIDFKDLSASFEHVIADLEAFAAIYWDQRPPPGCLIGRVQDVLNVFIRMNEHLARKIKHGDVWNTALVWW</sequence>
<accession>A0A6G1LH91</accession>
<name>A0A6G1LH91_9PEZI</name>
<dbReference type="PANTHER" id="PTHR42085:SF1">
    <property type="entry name" value="F-BOX DOMAIN-CONTAINING PROTEIN"/>
    <property type="match status" value="1"/>
</dbReference>
<dbReference type="Proteomes" id="UP000799436">
    <property type="component" value="Unassembled WGS sequence"/>
</dbReference>
<evidence type="ECO:0000313" key="2">
    <source>
        <dbReference type="Proteomes" id="UP000799436"/>
    </source>
</evidence>
<dbReference type="InterPro" id="IPR038883">
    <property type="entry name" value="AN11006-like"/>
</dbReference>
<proteinExistence type="predicted"/>
<dbReference type="OrthoDB" id="5413827at2759"/>
<protein>
    <submittedName>
        <fullName evidence="1">Uncharacterized protein</fullName>
    </submittedName>
</protein>
<reference evidence="1" key="1">
    <citation type="journal article" date="2020" name="Stud. Mycol.">
        <title>101 Dothideomycetes genomes: a test case for predicting lifestyles and emergence of pathogens.</title>
        <authorList>
            <person name="Haridas S."/>
            <person name="Albert R."/>
            <person name="Binder M."/>
            <person name="Bloem J."/>
            <person name="Labutti K."/>
            <person name="Salamov A."/>
            <person name="Andreopoulos B."/>
            <person name="Baker S."/>
            <person name="Barry K."/>
            <person name="Bills G."/>
            <person name="Bluhm B."/>
            <person name="Cannon C."/>
            <person name="Castanera R."/>
            <person name="Culley D."/>
            <person name="Daum C."/>
            <person name="Ezra D."/>
            <person name="Gonzalez J."/>
            <person name="Henrissat B."/>
            <person name="Kuo A."/>
            <person name="Liang C."/>
            <person name="Lipzen A."/>
            <person name="Lutzoni F."/>
            <person name="Magnuson J."/>
            <person name="Mondo S."/>
            <person name="Nolan M."/>
            <person name="Ohm R."/>
            <person name="Pangilinan J."/>
            <person name="Park H.-J."/>
            <person name="Ramirez L."/>
            <person name="Alfaro M."/>
            <person name="Sun H."/>
            <person name="Tritt A."/>
            <person name="Yoshinaga Y."/>
            <person name="Zwiers L.-H."/>
            <person name="Turgeon B."/>
            <person name="Goodwin S."/>
            <person name="Spatafora J."/>
            <person name="Crous P."/>
            <person name="Grigoriev I."/>
        </authorList>
    </citation>
    <scope>NUCLEOTIDE SEQUENCE</scope>
    <source>
        <strain evidence="1">CBS 116005</strain>
    </source>
</reference>
<organism evidence="1 2">
    <name type="scientific">Teratosphaeria nubilosa</name>
    <dbReference type="NCBI Taxonomy" id="161662"/>
    <lineage>
        <taxon>Eukaryota</taxon>
        <taxon>Fungi</taxon>
        <taxon>Dikarya</taxon>
        <taxon>Ascomycota</taxon>
        <taxon>Pezizomycotina</taxon>
        <taxon>Dothideomycetes</taxon>
        <taxon>Dothideomycetidae</taxon>
        <taxon>Mycosphaerellales</taxon>
        <taxon>Teratosphaeriaceae</taxon>
        <taxon>Teratosphaeria</taxon>
    </lineage>
</organism>
<gene>
    <name evidence="1" type="ORF">EJ03DRAFT_11681</name>
</gene>
<dbReference type="AlphaFoldDB" id="A0A6G1LH91"/>
<dbReference type="EMBL" id="ML995817">
    <property type="protein sequence ID" value="KAF2771939.1"/>
    <property type="molecule type" value="Genomic_DNA"/>
</dbReference>
<dbReference type="PANTHER" id="PTHR42085">
    <property type="entry name" value="F-BOX DOMAIN-CONTAINING PROTEIN"/>
    <property type="match status" value="1"/>
</dbReference>
<evidence type="ECO:0000313" key="1">
    <source>
        <dbReference type="EMBL" id="KAF2771939.1"/>
    </source>
</evidence>
<keyword evidence="2" id="KW-1185">Reference proteome</keyword>